<dbReference type="NCBIfam" id="NF003027">
    <property type="entry name" value="PRK03906.1"/>
    <property type="match status" value="1"/>
</dbReference>
<evidence type="ECO:0000313" key="10">
    <source>
        <dbReference type="EMBL" id="SHG66115.1"/>
    </source>
</evidence>
<dbReference type="PANTHER" id="PTHR30387">
    <property type="entry name" value="MANNONATE DEHYDRATASE"/>
    <property type="match status" value="1"/>
</dbReference>
<sequence length="398" mass="43901">MEQCWRWFGPEDPVTLDHVKQAGASGIVTALHHIYDGRAWTLEDVLERKAIIEKAGLRWSVCESIPVPSEIKLRSGAYREKIDAWKTSLTSLAKGGVNVICYNFMPVVDWTRTDLMFRRPTGGYALRFDMPDFVAYDAFVLKRKNAAAGYDAALLAEAERRVKAMDEAAITRLEKNIIAGLPGGEDSYSREGIARQIARFDGLGDAEMRDHLIEFLKEVAPLAEELGVRLGIHADDPPFSLFGLPRVVSTSTDVRTILSAVDIPASGLTLCSGSYGARADNDLPAIAEEFGSRVHFVHLRNVTREADGSFFEDDHLAGSTDMVKLIVALTREERRRRAEGRADAEIPMRPDHGHLLVDDITKVEAGMRVNPGYSCIGRLKGLAELRGVMAAVDQLIPA</sequence>
<evidence type="ECO:0000256" key="9">
    <source>
        <dbReference type="HAMAP-Rule" id="MF_00106"/>
    </source>
</evidence>
<dbReference type="InterPro" id="IPR036237">
    <property type="entry name" value="Xyl_isomerase-like_sf"/>
</dbReference>
<dbReference type="STRING" id="1122133.SAMN02745157_4637"/>
<dbReference type="HAMAP" id="MF_00106">
    <property type="entry name" value="UxuA"/>
    <property type="match status" value="1"/>
</dbReference>
<evidence type="ECO:0000256" key="3">
    <source>
        <dbReference type="ARBA" id="ARBA00004892"/>
    </source>
</evidence>
<organism evidence="10 11">
    <name type="scientific">Kaistia soli DSM 19436</name>
    <dbReference type="NCBI Taxonomy" id="1122133"/>
    <lineage>
        <taxon>Bacteria</taxon>
        <taxon>Pseudomonadati</taxon>
        <taxon>Pseudomonadota</taxon>
        <taxon>Alphaproteobacteria</taxon>
        <taxon>Hyphomicrobiales</taxon>
        <taxon>Kaistiaceae</taxon>
        <taxon>Kaistia</taxon>
    </lineage>
</organism>
<dbReference type="GO" id="GO:0042840">
    <property type="term" value="P:D-glucuronate catabolic process"/>
    <property type="evidence" value="ECO:0007669"/>
    <property type="project" value="TreeGrafter"/>
</dbReference>
<dbReference type="AlphaFoldDB" id="A0A1M5LM67"/>
<keyword evidence="7 9" id="KW-0464">Manganese</keyword>
<evidence type="ECO:0000256" key="1">
    <source>
        <dbReference type="ARBA" id="ARBA00001794"/>
    </source>
</evidence>
<comment type="pathway">
    <text evidence="3 9">Carbohydrate metabolism; pentose and glucuronate interconversion.</text>
</comment>
<dbReference type="EC" id="4.2.1.8" evidence="5 9"/>
<comment type="catalytic activity">
    <reaction evidence="1 9">
        <text>D-mannonate = 2-dehydro-3-deoxy-D-gluconate + H2O</text>
        <dbReference type="Rhea" id="RHEA:20097"/>
        <dbReference type="ChEBI" id="CHEBI:15377"/>
        <dbReference type="ChEBI" id="CHEBI:17767"/>
        <dbReference type="ChEBI" id="CHEBI:57990"/>
        <dbReference type="EC" id="4.2.1.8"/>
    </reaction>
</comment>
<dbReference type="Pfam" id="PF03786">
    <property type="entry name" value="UxuA"/>
    <property type="match status" value="1"/>
</dbReference>
<dbReference type="PIRSF" id="PIRSF016049">
    <property type="entry name" value="Man_dehyd"/>
    <property type="match status" value="1"/>
</dbReference>
<dbReference type="InterPro" id="IPR004628">
    <property type="entry name" value="Man_deHydtase"/>
</dbReference>
<evidence type="ECO:0000256" key="8">
    <source>
        <dbReference type="ARBA" id="ARBA00023239"/>
    </source>
</evidence>
<gene>
    <name evidence="9" type="primary">uxuA</name>
    <name evidence="10" type="ORF">SAMN02745157_4637</name>
</gene>
<evidence type="ECO:0000256" key="6">
    <source>
        <dbReference type="ARBA" id="ARBA00023004"/>
    </source>
</evidence>
<keyword evidence="8 9" id="KW-0456">Lyase</keyword>
<comment type="similarity">
    <text evidence="4 9">Belongs to the mannonate dehydratase family.</text>
</comment>
<evidence type="ECO:0000256" key="4">
    <source>
        <dbReference type="ARBA" id="ARBA00007389"/>
    </source>
</evidence>
<evidence type="ECO:0000256" key="5">
    <source>
        <dbReference type="ARBA" id="ARBA00012927"/>
    </source>
</evidence>
<dbReference type="EMBL" id="FQUP01000006">
    <property type="protein sequence ID" value="SHG66115.1"/>
    <property type="molecule type" value="Genomic_DNA"/>
</dbReference>
<dbReference type="Gene3D" id="3.20.20.150">
    <property type="entry name" value="Divalent-metal-dependent TIM barrel enzymes"/>
    <property type="match status" value="1"/>
</dbReference>
<dbReference type="Proteomes" id="UP000184485">
    <property type="component" value="Unassembled WGS sequence"/>
</dbReference>
<keyword evidence="6 9" id="KW-0408">Iron</keyword>
<accession>A0A1M5LM67</accession>
<proteinExistence type="inferred from homology"/>
<dbReference type="UniPathway" id="UPA00246"/>
<keyword evidence="11" id="KW-1185">Reference proteome</keyword>
<comment type="cofactor">
    <cofactor evidence="9">
        <name>Fe(2+)</name>
        <dbReference type="ChEBI" id="CHEBI:29033"/>
    </cofactor>
    <cofactor evidence="9">
        <name>Mn(2+)</name>
        <dbReference type="ChEBI" id="CHEBI:29035"/>
    </cofactor>
</comment>
<dbReference type="GO" id="GO:0008927">
    <property type="term" value="F:mannonate dehydratase activity"/>
    <property type="evidence" value="ECO:0007669"/>
    <property type="project" value="UniProtKB-UniRule"/>
</dbReference>
<dbReference type="GO" id="GO:0030145">
    <property type="term" value="F:manganese ion binding"/>
    <property type="evidence" value="ECO:0007669"/>
    <property type="project" value="TreeGrafter"/>
</dbReference>
<dbReference type="GO" id="GO:0008198">
    <property type="term" value="F:ferrous iron binding"/>
    <property type="evidence" value="ECO:0007669"/>
    <property type="project" value="TreeGrafter"/>
</dbReference>
<evidence type="ECO:0000256" key="7">
    <source>
        <dbReference type="ARBA" id="ARBA00023211"/>
    </source>
</evidence>
<name>A0A1M5LM67_9HYPH</name>
<dbReference type="PANTHER" id="PTHR30387:SF2">
    <property type="entry name" value="MANNONATE DEHYDRATASE"/>
    <property type="match status" value="1"/>
</dbReference>
<reference evidence="10 11" key="1">
    <citation type="submission" date="2016-11" db="EMBL/GenBank/DDBJ databases">
        <authorList>
            <person name="Jaros S."/>
            <person name="Januszkiewicz K."/>
            <person name="Wedrychowicz H."/>
        </authorList>
    </citation>
    <scope>NUCLEOTIDE SEQUENCE [LARGE SCALE GENOMIC DNA]</scope>
    <source>
        <strain evidence="10 11">DSM 19436</strain>
    </source>
</reference>
<protein>
    <recommendedName>
        <fullName evidence="5 9">Mannonate dehydratase</fullName>
        <ecNumber evidence="5 9">4.2.1.8</ecNumber>
    </recommendedName>
    <alternativeName>
        <fullName evidence="9">D-mannonate hydro-lyase</fullName>
    </alternativeName>
</protein>
<evidence type="ECO:0000313" key="11">
    <source>
        <dbReference type="Proteomes" id="UP000184485"/>
    </source>
</evidence>
<dbReference type="NCBIfam" id="TIGR00695">
    <property type="entry name" value="uxuA"/>
    <property type="match status" value="1"/>
</dbReference>
<dbReference type="SUPFAM" id="SSF51658">
    <property type="entry name" value="Xylose isomerase-like"/>
    <property type="match status" value="1"/>
</dbReference>
<dbReference type="OrthoDB" id="9780250at2"/>
<dbReference type="RefSeq" id="WP_073057901.1">
    <property type="nucleotide sequence ID" value="NZ_FQUP01000006.1"/>
</dbReference>
<comment type="function">
    <text evidence="2 9">Catalyzes the dehydration of D-mannonate.</text>
</comment>
<evidence type="ECO:0000256" key="2">
    <source>
        <dbReference type="ARBA" id="ARBA00002713"/>
    </source>
</evidence>